<feature type="region of interest" description="Disordered" evidence="1">
    <location>
        <begin position="563"/>
        <end position="621"/>
    </location>
</feature>
<feature type="region of interest" description="Disordered" evidence="1">
    <location>
        <begin position="151"/>
        <end position="204"/>
    </location>
</feature>
<dbReference type="EMBL" id="ML992694">
    <property type="protein sequence ID" value="KAF2208458.1"/>
    <property type="molecule type" value="Genomic_DNA"/>
</dbReference>
<feature type="compositionally biased region" description="Basic and acidic residues" evidence="1">
    <location>
        <begin position="178"/>
        <end position="188"/>
    </location>
</feature>
<gene>
    <name evidence="2" type="ORF">CERZMDRAFT_87832</name>
</gene>
<name>A0A6A6F1V8_9PEZI</name>
<dbReference type="Proteomes" id="UP000799539">
    <property type="component" value="Unassembled WGS sequence"/>
</dbReference>
<evidence type="ECO:0000313" key="3">
    <source>
        <dbReference type="Proteomes" id="UP000799539"/>
    </source>
</evidence>
<reference evidence="2" key="1">
    <citation type="journal article" date="2020" name="Stud. Mycol.">
        <title>101 Dothideomycetes genomes: a test case for predicting lifestyles and emergence of pathogens.</title>
        <authorList>
            <person name="Haridas S."/>
            <person name="Albert R."/>
            <person name="Binder M."/>
            <person name="Bloem J."/>
            <person name="Labutti K."/>
            <person name="Salamov A."/>
            <person name="Andreopoulos B."/>
            <person name="Baker S."/>
            <person name="Barry K."/>
            <person name="Bills G."/>
            <person name="Bluhm B."/>
            <person name="Cannon C."/>
            <person name="Castanera R."/>
            <person name="Culley D."/>
            <person name="Daum C."/>
            <person name="Ezra D."/>
            <person name="Gonzalez J."/>
            <person name="Henrissat B."/>
            <person name="Kuo A."/>
            <person name="Liang C."/>
            <person name="Lipzen A."/>
            <person name="Lutzoni F."/>
            <person name="Magnuson J."/>
            <person name="Mondo S."/>
            <person name="Nolan M."/>
            <person name="Ohm R."/>
            <person name="Pangilinan J."/>
            <person name="Park H.-J."/>
            <person name="Ramirez L."/>
            <person name="Alfaro M."/>
            <person name="Sun H."/>
            <person name="Tritt A."/>
            <person name="Yoshinaga Y."/>
            <person name="Zwiers L.-H."/>
            <person name="Turgeon B."/>
            <person name="Goodwin S."/>
            <person name="Spatafora J."/>
            <person name="Crous P."/>
            <person name="Grigoriev I."/>
        </authorList>
    </citation>
    <scope>NUCLEOTIDE SEQUENCE</scope>
    <source>
        <strain evidence="2">SCOH1-5</strain>
    </source>
</reference>
<sequence>MARHQLSDKHRDENTPQTESDWQINNASASEVAERFVDLSAFVFKGYCTGILMIDLPIFKMMKRLSNRLYSYAFSLVVSRSVNFLTQPGQSTTLSTAAAAESMGQLAAFLELKADDRDTCGLSSGTEAALASDLKFAKEYTTSLIEKKAHGRGAVHLRPTHGKHSDPRPPIVSASRPLSEKAVGENKAGEMPSEHVTAISSSAPPARVWEVRSVEHAKLLETLLHVKSAARGTEGTLTDKEVSSQTASTTSSGVITPAAYATSHGGQPTHSSVHHAPTPLDGPRLRSDLGLQDDDAFEELCLRSAKILSRDADPCTTIQIGHSTTEIFKPHRYVDLAALGVEGIKAVKLVHPMCAEEIKRLSFDALRYIDFVLREADVARSLIWQSTNSRRAILAKRAEKKSLRMLEKELEMRRWELQRKREAGASQAEPSIARLESTDAAKVIPTEPESAVPEKAPSKDGIRTEGSSPYHGRSSKPSLYDDGPSAEELRPRLAALVIESRESVDSSARSKPISPLEGPHKDYCECPRPLAGDLASIMAYHPKSVPSSRNTASPAVPDLFTEDKSVLNSSSPPSIAYPEVDTGRRRAVNTVGSQPRSLGSPKDSISDSTSITSPRLKSSRGRKRIEEGNACCCGTERLLENGCSCIDRTEFKVKILENVFARKVC</sequence>
<feature type="compositionally biased region" description="Polar residues" evidence="1">
    <location>
        <begin position="243"/>
        <end position="254"/>
    </location>
</feature>
<feature type="region of interest" description="Disordered" evidence="1">
    <location>
        <begin position="500"/>
        <end position="522"/>
    </location>
</feature>
<feature type="region of interest" description="Disordered" evidence="1">
    <location>
        <begin position="420"/>
        <end position="485"/>
    </location>
</feature>
<organism evidence="2 3">
    <name type="scientific">Cercospora zeae-maydis SCOH1-5</name>
    <dbReference type="NCBI Taxonomy" id="717836"/>
    <lineage>
        <taxon>Eukaryota</taxon>
        <taxon>Fungi</taxon>
        <taxon>Dikarya</taxon>
        <taxon>Ascomycota</taxon>
        <taxon>Pezizomycotina</taxon>
        <taxon>Dothideomycetes</taxon>
        <taxon>Dothideomycetidae</taxon>
        <taxon>Mycosphaerellales</taxon>
        <taxon>Mycosphaerellaceae</taxon>
        <taxon>Cercospora</taxon>
    </lineage>
</organism>
<proteinExistence type="predicted"/>
<accession>A0A6A6F1V8</accession>
<feature type="compositionally biased region" description="Polar residues" evidence="1">
    <location>
        <begin position="15"/>
        <end position="24"/>
    </location>
</feature>
<keyword evidence="3" id="KW-1185">Reference proteome</keyword>
<protein>
    <submittedName>
        <fullName evidence="2">Uncharacterized protein</fullName>
    </submittedName>
</protein>
<evidence type="ECO:0000256" key="1">
    <source>
        <dbReference type="SAM" id="MobiDB-lite"/>
    </source>
</evidence>
<dbReference type="OrthoDB" id="3640238at2759"/>
<feature type="region of interest" description="Disordered" evidence="1">
    <location>
        <begin position="1"/>
        <end position="24"/>
    </location>
</feature>
<feature type="compositionally biased region" description="Basic and acidic residues" evidence="1">
    <location>
        <begin position="1"/>
        <end position="14"/>
    </location>
</feature>
<feature type="compositionally biased region" description="Basic residues" evidence="1">
    <location>
        <begin position="151"/>
        <end position="162"/>
    </location>
</feature>
<dbReference type="AlphaFoldDB" id="A0A6A6F1V8"/>
<evidence type="ECO:0000313" key="2">
    <source>
        <dbReference type="EMBL" id="KAF2208458.1"/>
    </source>
</evidence>
<feature type="region of interest" description="Disordered" evidence="1">
    <location>
        <begin position="234"/>
        <end position="286"/>
    </location>
</feature>